<keyword evidence="15" id="KW-1185">Reference proteome</keyword>
<dbReference type="HAMAP" id="MF_00736">
    <property type="entry name" value="Ribosomal_uL11"/>
    <property type="match status" value="1"/>
</dbReference>
<keyword evidence="11" id="KW-0175">Coiled coil</keyword>
<dbReference type="EMBL" id="CALOZG010000020">
    <property type="protein sequence ID" value="CAH4031838.1"/>
    <property type="molecule type" value="Genomic_DNA"/>
</dbReference>
<dbReference type="GO" id="GO:0070180">
    <property type="term" value="F:large ribosomal subunit rRNA binding"/>
    <property type="evidence" value="ECO:0007669"/>
    <property type="project" value="TreeGrafter"/>
</dbReference>
<dbReference type="PANTHER" id="PTHR11661">
    <property type="entry name" value="60S RIBOSOMAL PROTEIN L12"/>
    <property type="match status" value="1"/>
</dbReference>
<dbReference type="AlphaFoldDB" id="A0A9P0TN59"/>
<evidence type="ECO:0000256" key="11">
    <source>
        <dbReference type="SAM" id="Coils"/>
    </source>
</evidence>
<keyword evidence="3" id="KW-0809">Transit peptide</keyword>
<dbReference type="Gene3D" id="1.10.10.250">
    <property type="entry name" value="Ribosomal protein L11, C-terminal domain"/>
    <property type="match status" value="1"/>
</dbReference>
<reference evidence="14" key="1">
    <citation type="submission" date="2022-05" db="EMBL/GenBank/DDBJ databases">
        <authorList>
            <person name="Okamura Y."/>
        </authorList>
    </citation>
    <scope>NUCLEOTIDE SEQUENCE</scope>
</reference>
<dbReference type="Pfam" id="PF00298">
    <property type="entry name" value="Ribosomal_L11"/>
    <property type="match status" value="1"/>
</dbReference>
<comment type="subcellular location">
    <subcellularLocation>
        <location evidence="1">Mitochondrion</location>
    </subcellularLocation>
</comment>
<dbReference type="InterPro" id="IPR020783">
    <property type="entry name" value="Ribosomal_uL11_C"/>
</dbReference>
<dbReference type="SUPFAM" id="SSF54747">
    <property type="entry name" value="Ribosomal L11/L12e N-terminal domain"/>
    <property type="match status" value="1"/>
</dbReference>
<evidence type="ECO:0000256" key="8">
    <source>
        <dbReference type="ARBA" id="ARBA00040104"/>
    </source>
</evidence>
<evidence type="ECO:0000256" key="7">
    <source>
        <dbReference type="ARBA" id="ARBA00038782"/>
    </source>
</evidence>
<sequence length="196" mass="22022">MSKSVARLKSMKKVADKIDHSSKLRTNVPAGMAAAGPPLGPMLGQRNINIAAFCKDFNERTANIKPGIPLPVRVKVNPDRSYQLVIHQPPSSYFLKQAAGTTRGAMEPVRETCGKITIKHIYEIAKIKSQDPPLEWRSLKEICVMLLSQARTCGIEVVRELDPKEYGEFLNDRKAIIEEQKKQLQEKREAKMLRTA</sequence>
<organism evidence="14 15">
    <name type="scientific">Pieris brassicae</name>
    <name type="common">White butterfly</name>
    <name type="synonym">Large white butterfly</name>
    <dbReference type="NCBI Taxonomy" id="7116"/>
    <lineage>
        <taxon>Eukaryota</taxon>
        <taxon>Metazoa</taxon>
        <taxon>Ecdysozoa</taxon>
        <taxon>Arthropoda</taxon>
        <taxon>Hexapoda</taxon>
        <taxon>Insecta</taxon>
        <taxon>Pterygota</taxon>
        <taxon>Neoptera</taxon>
        <taxon>Endopterygota</taxon>
        <taxon>Lepidoptera</taxon>
        <taxon>Glossata</taxon>
        <taxon>Ditrysia</taxon>
        <taxon>Papilionoidea</taxon>
        <taxon>Pieridae</taxon>
        <taxon>Pierinae</taxon>
        <taxon>Pieris</taxon>
    </lineage>
</organism>
<evidence type="ECO:0000313" key="14">
    <source>
        <dbReference type="EMBL" id="CAH4031838.1"/>
    </source>
</evidence>
<evidence type="ECO:0000256" key="6">
    <source>
        <dbReference type="ARBA" id="ARBA00023274"/>
    </source>
</evidence>
<dbReference type="SMART" id="SM00649">
    <property type="entry name" value="RL11"/>
    <property type="match status" value="1"/>
</dbReference>
<gene>
    <name evidence="14" type="ORF">PIBRA_LOCUS8301</name>
</gene>
<dbReference type="InterPro" id="IPR036769">
    <property type="entry name" value="Ribosomal_uL11_C_sf"/>
</dbReference>
<evidence type="ECO:0000256" key="10">
    <source>
        <dbReference type="RuleBase" id="RU003978"/>
    </source>
</evidence>
<feature type="coiled-coil region" evidence="11">
    <location>
        <begin position="167"/>
        <end position="194"/>
    </location>
</feature>
<dbReference type="SUPFAM" id="SSF46906">
    <property type="entry name" value="Ribosomal protein L11, C-terminal domain"/>
    <property type="match status" value="1"/>
</dbReference>
<dbReference type="FunFam" id="3.30.1550.10:FF:000003">
    <property type="entry name" value="39S ribosomal protein L11, mitochondrial"/>
    <property type="match status" value="1"/>
</dbReference>
<accession>A0A9P0TN59</accession>
<name>A0A9P0TN59_PIEBR</name>
<comment type="caution">
    <text evidence="14">The sequence shown here is derived from an EMBL/GenBank/DDBJ whole genome shotgun (WGS) entry which is preliminary data.</text>
</comment>
<dbReference type="GO" id="GO:0006412">
    <property type="term" value="P:translation"/>
    <property type="evidence" value="ECO:0007669"/>
    <property type="project" value="InterPro"/>
</dbReference>
<dbReference type="GO" id="GO:0003735">
    <property type="term" value="F:structural constituent of ribosome"/>
    <property type="evidence" value="ECO:0007669"/>
    <property type="project" value="InterPro"/>
</dbReference>
<dbReference type="Gene3D" id="3.30.1550.10">
    <property type="entry name" value="Ribosomal protein L11/L12, N-terminal domain"/>
    <property type="match status" value="1"/>
</dbReference>
<evidence type="ECO:0000256" key="5">
    <source>
        <dbReference type="ARBA" id="ARBA00023128"/>
    </source>
</evidence>
<feature type="domain" description="Large ribosomal subunit protein uL11 N-terminal" evidence="13">
    <location>
        <begin position="25"/>
        <end position="82"/>
    </location>
</feature>
<dbReference type="OrthoDB" id="1091498at2759"/>
<proteinExistence type="inferred from homology"/>
<keyword evidence="5" id="KW-0496">Mitochondrion</keyword>
<dbReference type="InterPro" id="IPR036796">
    <property type="entry name" value="Ribosomal_uL11_N_sf"/>
</dbReference>
<dbReference type="InterPro" id="IPR020784">
    <property type="entry name" value="Ribosomal_uL11_N"/>
</dbReference>
<keyword evidence="4 10" id="KW-0689">Ribosomal protein</keyword>
<evidence type="ECO:0000256" key="2">
    <source>
        <dbReference type="ARBA" id="ARBA00010537"/>
    </source>
</evidence>
<dbReference type="Pfam" id="PF03946">
    <property type="entry name" value="Ribosomal_L11_N"/>
    <property type="match status" value="1"/>
</dbReference>
<dbReference type="CDD" id="cd00349">
    <property type="entry name" value="Ribosomal_L11"/>
    <property type="match status" value="1"/>
</dbReference>
<dbReference type="GO" id="GO:0005762">
    <property type="term" value="C:mitochondrial large ribosomal subunit"/>
    <property type="evidence" value="ECO:0007669"/>
    <property type="project" value="TreeGrafter"/>
</dbReference>
<evidence type="ECO:0000259" key="12">
    <source>
        <dbReference type="Pfam" id="PF00298"/>
    </source>
</evidence>
<dbReference type="PANTHER" id="PTHR11661:SF1">
    <property type="entry name" value="LARGE RIBOSOMAL SUBUNIT PROTEIN UL11M"/>
    <property type="match status" value="1"/>
</dbReference>
<evidence type="ECO:0000256" key="4">
    <source>
        <dbReference type="ARBA" id="ARBA00022980"/>
    </source>
</evidence>
<comment type="similarity">
    <text evidence="2 10">Belongs to the universal ribosomal protein uL11 family.</text>
</comment>
<evidence type="ECO:0000256" key="3">
    <source>
        <dbReference type="ARBA" id="ARBA00022946"/>
    </source>
</evidence>
<evidence type="ECO:0000313" key="15">
    <source>
        <dbReference type="Proteomes" id="UP001152562"/>
    </source>
</evidence>
<evidence type="ECO:0000256" key="1">
    <source>
        <dbReference type="ARBA" id="ARBA00004173"/>
    </source>
</evidence>
<evidence type="ECO:0000259" key="13">
    <source>
        <dbReference type="Pfam" id="PF03946"/>
    </source>
</evidence>
<dbReference type="Proteomes" id="UP001152562">
    <property type="component" value="Unassembled WGS sequence"/>
</dbReference>
<keyword evidence="6 10" id="KW-0687">Ribonucleoprotein</keyword>
<protein>
    <recommendedName>
        <fullName evidence="8">Large ribosomal subunit protein uL11m</fullName>
    </recommendedName>
    <alternativeName>
        <fullName evidence="9">39S ribosomal protein L11, mitochondrial</fullName>
    </alternativeName>
</protein>
<evidence type="ECO:0000256" key="9">
    <source>
        <dbReference type="ARBA" id="ARBA00041455"/>
    </source>
</evidence>
<dbReference type="InterPro" id="IPR000911">
    <property type="entry name" value="Ribosomal_uL11"/>
</dbReference>
<dbReference type="FunFam" id="1.10.10.250:FF:000003">
    <property type="entry name" value="Mitochondrial ribosomal protein L11"/>
    <property type="match status" value="1"/>
</dbReference>
<comment type="subunit">
    <text evidence="7">Component of the mitochondrial ribosome large subunit (39S) which comprises a 16S rRNA and about 50 distinct proteins.</text>
</comment>
<feature type="domain" description="Large ribosomal subunit protein uL11 C-terminal" evidence="12">
    <location>
        <begin position="88"/>
        <end position="157"/>
    </location>
</feature>